<dbReference type="EMBL" id="JACHNY010000001">
    <property type="protein sequence ID" value="MBB4616222.1"/>
    <property type="molecule type" value="Genomic_DNA"/>
</dbReference>
<evidence type="ECO:0000313" key="8">
    <source>
        <dbReference type="EMBL" id="MBB4616222.1"/>
    </source>
</evidence>
<evidence type="ECO:0000256" key="1">
    <source>
        <dbReference type="ARBA" id="ARBA00022722"/>
    </source>
</evidence>
<accession>A0A7W7AFS3</accession>
<dbReference type="RefSeq" id="WP_343058892.1">
    <property type="nucleotide sequence ID" value="NZ_JACHNY010000001.1"/>
</dbReference>
<sequence>MIKRIAALATAALLASPASAYWEYGHQTVAAIAWDNVTPKTRAAITRILAAQARLDTPECPARTIEEASVWPDCVKPLKDANGQSRFGYAYSWHYQNVSICADFDLQPACKDGACVSTQIDRQRRLLADRKASAHDRVMALAFLVHFVGDLHQPLHAGDKGDKGGNDAKTSYGAYDPARLNLHSVWDGLLAERAISSPPRIVKRYPPAVRARLARGSTTDWSRESWSVAKQAYTVAMHGDPCRPTPARMTMSEADIERLIPVAREEVVKGGLRLARLLDQSLG</sequence>
<dbReference type="InterPro" id="IPR008947">
    <property type="entry name" value="PLipase_C/P1_nuclease_dom_sf"/>
</dbReference>
<protein>
    <recommendedName>
        <fullName evidence="10">Endonuclease</fullName>
    </recommendedName>
</protein>
<dbReference type="AlphaFoldDB" id="A0A7W7AFS3"/>
<dbReference type="GO" id="GO:0006308">
    <property type="term" value="P:DNA catabolic process"/>
    <property type="evidence" value="ECO:0007669"/>
    <property type="project" value="InterPro"/>
</dbReference>
<dbReference type="GO" id="GO:0046872">
    <property type="term" value="F:metal ion binding"/>
    <property type="evidence" value="ECO:0007669"/>
    <property type="project" value="UniProtKB-KW"/>
</dbReference>
<keyword evidence="1" id="KW-0540">Nuclease</keyword>
<evidence type="ECO:0000256" key="2">
    <source>
        <dbReference type="ARBA" id="ARBA00022723"/>
    </source>
</evidence>
<evidence type="ECO:0000256" key="3">
    <source>
        <dbReference type="ARBA" id="ARBA00022759"/>
    </source>
</evidence>
<evidence type="ECO:0008006" key="10">
    <source>
        <dbReference type="Google" id="ProtNLM"/>
    </source>
</evidence>
<dbReference type="InterPro" id="IPR003154">
    <property type="entry name" value="S1/P1nuclease"/>
</dbReference>
<keyword evidence="2" id="KW-0479">Metal-binding</keyword>
<dbReference type="Proteomes" id="UP000574769">
    <property type="component" value="Unassembled WGS sequence"/>
</dbReference>
<gene>
    <name evidence="8" type="ORF">GGQ96_000328</name>
</gene>
<evidence type="ECO:0000313" key="9">
    <source>
        <dbReference type="Proteomes" id="UP000574769"/>
    </source>
</evidence>
<dbReference type="SUPFAM" id="SSF48537">
    <property type="entry name" value="Phospholipase C/P1 nuclease"/>
    <property type="match status" value="1"/>
</dbReference>
<feature type="signal peptide" evidence="7">
    <location>
        <begin position="1"/>
        <end position="20"/>
    </location>
</feature>
<dbReference type="PANTHER" id="PTHR33146">
    <property type="entry name" value="ENDONUCLEASE 4"/>
    <property type="match status" value="1"/>
</dbReference>
<evidence type="ECO:0000256" key="6">
    <source>
        <dbReference type="ARBA" id="ARBA00023180"/>
    </source>
</evidence>
<organism evidence="8 9">
    <name type="scientific">Sphingomonas abaci</name>
    <dbReference type="NCBI Taxonomy" id="237611"/>
    <lineage>
        <taxon>Bacteria</taxon>
        <taxon>Pseudomonadati</taxon>
        <taxon>Pseudomonadota</taxon>
        <taxon>Alphaproteobacteria</taxon>
        <taxon>Sphingomonadales</taxon>
        <taxon>Sphingomonadaceae</taxon>
        <taxon>Sphingomonas</taxon>
    </lineage>
</organism>
<dbReference type="CDD" id="cd11010">
    <property type="entry name" value="S1-P1_nuclease"/>
    <property type="match status" value="1"/>
</dbReference>
<keyword evidence="7" id="KW-0732">Signal</keyword>
<keyword evidence="4" id="KW-0378">Hydrolase</keyword>
<dbReference type="PANTHER" id="PTHR33146:SF26">
    <property type="entry name" value="ENDONUCLEASE 4"/>
    <property type="match status" value="1"/>
</dbReference>
<evidence type="ECO:0000256" key="4">
    <source>
        <dbReference type="ARBA" id="ARBA00022801"/>
    </source>
</evidence>
<evidence type="ECO:0000256" key="5">
    <source>
        <dbReference type="ARBA" id="ARBA00023157"/>
    </source>
</evidence>
<dbReference type="GO" id="GO:0016788">
    <property type="term" value="F:hydrolase activity, acting on ester bonds"/>
    <property type="evidence" value="ECO:0007669"/>
    <property type="project" value="InterPro"/>
</dbReference>
<dbReference type="Gene3D" id="1.10.575.10">
    <property type="entry name" value="P1 Nuclease"/>
    <property type="match status" value="1"/>
</dbReference>
<name>A0A7W7AFS3_9SPHN</name>
<keyword evidence="9" id="KW-1185">Reference proteome</keyword>
<feature type="chain" id="PRO_5031439032" description="Endonuclease" evidence="7">
    <location>
        <begin position="21"/>
        <end position="283"/>
    </location>
</feature>
<comment type="caution">
    <text evidence="8">The sequence shown here is derived from an EMBL/GenBank/DDBJ whole genome shotgun (WGS) entry which is preliminary data.</text>
</comment>
<dbReference type="Pfam" id="PF02265">
    <property type="entry name" value="S1-P1_nuclease"/>
    <property type="match status" value="1"/>
</dbReference>
<evidence type="ECO:0000256" key="7">
    <source>
        <dbReference type="SAM" id="SignalP"/>
    </source>
</evidence>
<reference evidence="8 9" key="1">
    <citation type="submission" date="2020-08" db="EMBL/GenBank/DDBJ databases">
        <title>Genomic Encyclopedia of Type Strains, Phase IV (KMG-IV): sequencing the most valuable type-strain genomes for metagenomic binning, comparative biology and taxonomic classification.</title>
        <authorList>
            <person name="Goeker M."/>
        </authorList>
    </citation>
    <scope>NUCLEOTIDE SEQUENCE [LARGE SCALE GENOMIC DNA]</scope>
    <source>
        <strain evidence="8 9">DSM 15867</strain>
    </source>
</reference>
<keyword evidence="6" id="KW-0325">Glycoprotein</keyword>
<dbReference type="GO" id="GO:0004519">
    <property type="term" value="F:endonuclease activity"/>
    <property type="evidence" value="ECO:0007669"/>
    <property type="project" value="UniProtKB-KW"/>
</dbReference>
<keyword evidence="5" id="KW-1015">Disulfide bond</keyword>
<dbReference type="GO" id="GO:0003676">
    <property type="term" value="F:nucleic acid binding"/>
    <property type="evidence" value="ECO:0007669"/>
    <property type="project" value="InterPro"/>
</dbReference>
<keyword evidence="3" id="KW-0255">Endonuclease</keyword>
<proteinExistence type="predicted"/>